<feature type="region of interest" description="Disordered" evidence="8">
    <location>
        <begin position="466"/>
        <end position="520"/>
    </location>
</feature>
<protein>
    <recommendedName>
        <fullName evidence="4">COP9 signalosome complex subunit 3</fullName>
    </recommendedName>
</protein>
<evidence type="ECO:0000256" key="3">
    <source>
        <dbReference type="ARBA" id="ARBA00007084"/>
    </source>
</evidence>
<dbReference type="AlphaFoldDB" id="A0A0F7SGQ1"/>
<evidence type="ECO:0000256" key="6">
    <source>
        <dbReference type="ARBA" id="ARBA00022790"/>
    </source>
</evidence>
<proteinExistence type="inferred from homology"/>
<feature type="domain" description="PCI" evidence="9">
    <location>
        <begin position="240"/>
        <end position="413"/>
    </location>
</feature>
<evidence type="ECO:0000259" key="9">
    <source>
        <dbReference type="PROSITE" id="PS50250"/>
    </source>
</evidence>
<dbReference type="GO" id="GO:0008180">
    <property type="term" value="C:COP9 signalosome"/>
    <property type="evidence" value="ECO:0007669"/>
    <property type="project" value="UniProtKB-KW"/>
</dbReference>
<reference evidence="10" key="1">
    <citation type="submission" date="2014-08" db="EMBL/GenBank/DDBJ databases">
        <authorList>
            <person name="Sharma Rahul"/>
            <person name="Thines Marco"/>
        </authorList>
    </citation>
    <scope>NUCLEOTIDE SEQUENCE</scope>
</reference>
<evidence type="ECO:0000313" key="10">
    <source>
        <dbReference type="EMBL" id="CDZ97555.1"/>
    </source>
</evidence>
<comment type="subcellular location">
    <subcellularLocation>
        <location evidence="2">Cytoplasm</location>
    </subcellularLocation>
    <subcellularLocation>
        <location evidence="1">Nucleus</location>
    </subcellularLocation>
</comment>
<feature type="compositionally biased region" description="Gly residues" evidence="8">
    <location>
        <begin position="494"/>
        <end position="510"/>
    </location>
</feature>
<evidence type="ECO:0000256" key="1">
    <source>
        <dbReference type="ARBA" id="ARBA00004123"/>
    </source>
</evidence>
<dbReference type="GO" id="GO:0005737">
    <property type="term" value="C:cytoplasm"/>
    <property type="evidence" value="ECO:0007669"/>
    <property type="project" value="UniProtKB-SubCell"/>
</dbReference>
<evidence type="ECO:0000256" key="8">
    <source>
        <dbReference type="SAM" id="MobiDB-lite"/>
    </source>
</evidence>
<evidence type="ECO:0000256" key="7">
    <source>
        <dbReference type="ARBA" id="ARBA00023242"/>
    </source>
</evidence>
<organism evidence="10">
    <name type="scientific">Phaffia rhodozyma</name>
    <name type="common">Yeast</name>
    <name type="synonym">Xanthophyllomyces dendrorhous</name>
    <dbReference type="NCBI Taxonomy" id="264483"/>
    <lineage>
        <taxon>Eukaryota</taxon>
        <taxon>Fungi</taxon>
        <taxon>Dikarya</taxon>
        <taxon>Basidiomycota</taxon>
        <taxon>Agaricomycotina</taxon>
        <taxon>Tremellomycetes</taxon>
        <taxon>Cystofilobasidiales</taxon>
        <taxon>Mrakiaceae</taxon>
        <taxon>Phaffia</taxon>
    </lineage>
</organism>
<dbReference type="GO" id="GO:0006511">
    <property type="term" value="P:ubiquitin-dependent protein catabolic process"/>
    <property type="evidence" value="ECO:0007669"/>
    <property type="project" value="TreeGrafter"/>
</dbReference>
<dbReference type="InterPro" id="IPR050756">
    <property type="entry name" value="CSN3"/>
</dbReference>
<sequence>MSQHTPISAHVPSTSAVAKEAADSPPDLASLIQLIQSIDPINSEQARSDLRQALLRVVKSEQSDTIYSSFISQGAVRIDPLEKFDFCRVSLAGLLILNARMCIDYQNSNHDDLLLLWTSAEQFCLHLDPTGLEYDDSLPVNRFANSFVALSKHLRLTQAAIEPLRNILLLWRESPVDLTGVHAPFMEACVASKQYSTGLEFYRQPIEEIQSKKYYLQPLDHMRYHFMGGMCLGVLEQWDEALGAFEIVATTPAINTHAFQLAAYKKHMLIQLLRDGKARSLPKYTSVCLYRSVKMHAEAYTKLAKMFPKVISQNDQTSVDDFKDLDIQAFKKDKNYGLLKKLQGSVLSKRILRLKRTYSALTLSDMATILGYPDTSETEKMLETEILNMCSNRLIYAQIHPASGTRTSPKVSFLSPPETFTSQNTIQMIDRLTKETEAWSSKVWELDRRIGISDAYLKKHVKDELTWSNSSTNPNNPDGQNKEEDLMDDLNDVGAGGDNGGGTSGTGAGTGRRKTWEDDY</sequence>
<keyword evidence="6" id="KW-0736">Signalosome</keyword>
<evidence type="ECO:0000256" key="2">
    <source>
        <dbReference type="ARBA" id="ARBA00004496"/>
    </source>
</evidence>
<name>A0A0F7SGQ1_PHARH</name>
<dbReference type="PROSITE" id="PS50250">
    <property type="entry name" value="PCI"/>
    <property type="match status" value="1"/>
</dbReference>
<feature type="compositionally biased region" description="Low complexity" evidence="8">
    <location>
        <begin position="468"/>
        <end position="477"/>
    </location>
</feature>
<accession>A0A0F7SGQ1</accession>
<keyword evidence="5" id="KW-0963">Cytoplasm</keyword>
<comment type="similarity">
    <text evidence="3">Belongs to the CSN3 family.</text>
</comment>
<dbReference type="PANTHER" id="PTHR10758:SF1">
    <property type="entry name" value="COP9 SIGNALOSOME COMPLEX SUBUNIT 3"/>
    <property type="match status" value="1"/>
</dbReference>
<evidence type="ECO:0000256" key="4">
    <source>
        <dbReference type="ARBA" id="ARBA00014878"/>
    </source>
</evidence>
<dbReference type="InterPro" id="IPR000717">
    <property type="entry name" value="PCI_dom"/>
</dbReference>
<dbReference type="PANTHER" id="PTHR10758">
    <property type="entry name" value="26S PROTEASOME NON-ATPASE REGULATORY SUBUNIT 3/COP9 SIGNALOSOME COMPLEX SUBUNIT 3"/>
    <property type="match status" value="1"/>
</dbReference>
<dbReference type="InterPro" id="IPR055089">
    <property type="entry name" value="COP9_N"/>
</dbReference>
<evidence type="ECO:0000256" key="5">
    <source>
        <dbReference type="ARBA" id="ARBA00022490"/>
    </source>
</evidence>
<keyword evidence="7" id="KW-0539">Nucleus</keyword>
<dbReference type="Pfam" id="PF01399">
    <property type="entry name" value="PCI"/>
    <property type="match status" value="1"/>
</dbReference>
<dbReference type="Pfam" id="PF22788">
    <property type="entry name" value="COP9_hel_rpt"/>
    <property type="match status" value="1"/>
</dbReference>
<dbReference type="EMBL" id="LN483211">
    <property type="protein sequence ID" value="CDZ97555.1"/>
    <property type="molecule type" value="Genomic_DNA"/>
</dbReference>